<evidence type="ECO:0000313" key="5">
    <source>
        <dbReference type="Proteomes" id="UP000440367"/>
    </source>
</evidence>
<dbReference type="Proteomes" id="UP000440367">
    <property type="component" value="Unassembled WGS sequence"/>
</dbReference>
<feature type="region of interest" description="Disordered" evidence="2">
    <location>
        <begin position="300"/>
        <end position="374"/>
    </location>
</feature>
<organism evidence="4 5">
    <name type="scientific">Phytophthora fragariae</name>
    <dbReference type="NCBI Taxonomy" id="53985"/>
    <lineage>
        <taxon>Eukaryota</taxon>
        <taxon>Sar</taxon>
        <taxon>Stramenopiles</taxon>
        <taxon>Oomycota</taxon>
        <taxon>Peronosporomycetes</taxon>
        <taxon>Peronosporales</taxon>
        <taxon>Peronosporaceae</taxon>
        <taxon>Phytophthora</taxon>
    </lineage>
</organism>
<proteinExistence type="predicted"/>
<keyword evidence="1" id="KW-0378">Hydrolase</keyword>
<reference evidence="4 5" key="1">
    <citation type="submission" date="2018-08" db="EMBL/GenBank/DDBJ databases">
        <title>Genomic investigation of the strawberry pathogen Phytophthora fragariae indicates pathogenicity is determined by transcriptional variation in three key races.</title>
        <authorList>
            <person name="Adams T.M."/>
            <person name="Armitage A.D."/>
            <person name="Sobczyk M.K."/>
            <person name="Bates H.J."/>
            <person name="Dunwell J.M."/>
            <person name="Nellist C.F."/>
            <person name="Harrison R.J."/>
        </authorList>
    </citation>
    <scope>NUCLEOTIDE SEQUENCE [LARGE SCALE GENOMIC DNA]</scope>
    <source>
        <strain evidence="4 5">BC-1</strain>
    </source>
</reference>
<dbReference type="EMBL" id="QXGD01002033">
    <property type="protein sequence ID" value="KAE9194722.1"/>
    <property type="molecule type" value="Genomic_DNA"/>
</dbReference>
<dbReference type="InterPro" id="IPR001969">
    <property type="entry name" value="Aspartic_peptidase_AS"/>
</dbReference>
<evidence type="ECO:0000313" key="4">
    <source>
        <dbReference type="EMBL" id="KAE9194722.1"/>
    </source>
</evidence>
<evidence type="ECO:0000256" key="1">
    <source>
        <dbReference type="ARBA" id="ARBA00022801"/>
    </source>
</evidence>
<feature type="compositionally biased region" description="Basic and acidic residues" evidence="2">
    <location>
        <begin position="309"/>
        <end position="318"/>
    </location>
</feature>
<feature type="compositionally biased region" description="Acidic residues" evidence="2">
    <location>
        <begin position="1"/>
        <end position="15"/>
    </location>
</feature>
<feature type="region of interest" description="Disordered" evidence="2">
    <location>
        <begin position="1"/>
        <end position="59"/>
    </location>
</feature>
<feature type="domain" description="Peptidase A2" evidence="3">
    <location>
        <begin position="98"/>
        <end position="112"/>
    </location>
</feature>
<gene>
    <name evidence="4" type="ORF">PF002_g23516</name>
</gene>
<feature type="compositionally biased region" description="Acidic residues" evidence="2">
    <location>
        <begin position="355"/>
        <end position="368"/>
    </location>
</feature>
<dbReference type="InterPro" id="IPR001995">
    <property type="entry name" value="Peptidase_A2_cat"/>
</dbReference>
<evidence type="ECO:0000259" key="3">
    <source>
        <dbReference type="PROSITE" id="PS50175"/>
    </source>
</evidence>
<dbReference type="AlphaFoldDB" id="A0A6A3X169"/>
<comment type="caution">
    <text evidence="4">The sequence shown here is derived from an EMBL/GenBank/DDBJ whole genome shotgun (WGS) entry which is preliminary data.</text>
</comment>
<protein>
    <recommendedName>
        <fullName evidence="3">Peptidase A2 domain-containing protein</fullName>
    </recommendedName>
</protein>
<sequence>MAIESEDDEDNDISTELEKERDALGGGELSDEESGETSGNGTAEWVSSAVRSESRQRGLGKTMRLLPGERLGWWSSRKYDQRRRMRALVNGAVNNARTRILLDTGANVSVISTKLARKLRIRDVPDHGRYMEVQGFTKGKEGTSRRALVKSTLGWERVYKFEMWVMDHSAGVEVVLGTDFMIPAGVRLDLFHATAQLPDEVKIPLVQTQSAADDDFGVGHVVGFNAGNLLRIRTRYGSEERNNWCQRWRAFVADSPIVFDLRTSPRDSRKYKEWQVLAFSECRDSKLFEKERRWYEEWLSEQPPTVEQRSNEDSHDNVDGLPVGNDPAIKPTELAEDGQEAPTGVTPPRLTGEIEFTDEPPSEGDAPEVDTLPEGSIADPVAQLELTFVSVLQVLNMEGNKDSAGTRESSFKHQAHGVELEDYAQELGFLPDLTEVSVTVLDYSAPNVLSKDLEKLQQAGLIRVLKKHERIMISSGNALPPPAYGVVCDIDVKGHTPIKRRARRVPLQHLRKLYEL</sequence>
<dbReference type="PROSITE" id="PS50175">
    <property type="entry name" value="ASP_PROT_RETROV"/>
    <property type="match status" value="1"/>
</dbReference>
<evidence type="ECO:0000256" key="2">
    <source>
        <dbReference type="SAM" id="MobiDB-lite"/>
    </source>
</evidence>
<dbReference type="Gene3D" id="2.40.70.10">
    <property type="entry name" value="Acid Proteases"/>
    <property type="match status" value="1"/>
</dbReference>
<dbReference type="GO" id="GO:0004190">
    <property type="term" value="F:aspartic-type endopeptidase activity"/>
    <property type="evidence" value="ECO:0007669"/>
    <property type="project" value="InterPro"/>
</dbReference>
<dbReference type="InterPro" id="IPR021109">
    <property type="entry name" value="Peptidase_aspartic_dom_sf"/>
</dbReference>
<dbReference type="PROSITE" id="PS00141">
    <property type="entry name" value="ASP_PROTEASE"/>
    <property type="match status" value="1"/>
</dbReference>
<dbReference type="CDD" id="cd00303">
    <property type="entry name" value="retropepsin_like"/>
    <property type="match status" value="1"/>
</dbReference>
<accession>A0A6A3X169</accession>
<dbReference type="SUPFAM" id="SSF50630">
    <property type="entry name" value="Acid proteases"/>
    <property type="match status" value="1"/>
</dbReference>
<dbReference type="GO" id="GO:0006508">
    <property type="term" value="P:proteolysis"/>
    <property type="evidence" value="ECO:0007669"/>
    <property type="project" value="InterPro"/>
</dbReference>
<dbReference type="Pfam" id="PF13650">
    <property type="entry name" value="Asp_protease_2"/>
    <property type="match status" value="1"/>
</dbReference>
<name>A0A6A3X169_9STRA</name>